<feature type="transmembrane region" description="Helical" evidence="7">
    <location>
        <begin position="276"/>
        <end position="297"/>
    </location>
</feature>
<feature type="transmembrane region" description="Helical" evidence="7">
    <location>
        <begin position="654"/>
        <end position="676"/>
    </location>
</feature>
<keyword evidence="5 7" id="KW-0472">Membrane</keyword>
<feature type="transmembrane region" description="Helical" evidence="7">
    <location>
        <begin position="366"/>
        <end position="386"/>
    </location>
</feature>
<feature type="transmembrane region" description="Helical" evidence="7">
    <location>
        <begin position="392"/>
        <end position="416"/>
    </location>
</feature>
<evidence type="ECO:0000256" key="7">
    <source>
        <dbReference type="RuleBase" id="RU368066"/>
    </source>
</evidence>
<evidence type="ECO:0000256" key="8">
    <source>
        <dbReference type="SAM" id="MobiDB-lite"/>
    </source>
</evidence>
<evidence type="ECO:0000313" key="10">
    <source>
        <dbReference type="Proteomes" id="UP001152320"/>
    </source>
</evidence>
<comment type="caution">
    <text evidence="9">The sequence shown here is derived from an EMBL/GenBank/DDBJ whole genome shotgun (WGS) entry which is preliminary data.</text>
</comment>
<proteinExistence type="inferred from homology"/>
<dbReference type="Proteomes" id="UP001152320">
    <property type="component" value="Chromosome 3"/>
</dbReference>
<feature type="transmembrane region" description="Helical" evidence="7">
    <location>
        <begin position="512"/>
        <end position="532"/>
    </location>
</feature>
<evidence type="ECO:0000256" key="4">
    <source>
        <dbReference type="ARBA" id="ARBA00022989"/>
    </source>
</evidence>
<comment type="similarity">
    <text evidence="2 7">Belongs to the CTL (choline transporter-like) family.</text>
</comment>
<dbReference type="PANTHER" id="PTHR12385:SF14">
    <property type="entry name" value="CHOLINE TRANSPORTER-LIKE 2"/>
    <property type="match status" value="1"/>
</dbReference>
<comment type="subcellular location">
    <subcellularLocation>
        <location evidence="7">Cell membrane</location>
        <topology evidence="7">Multi-pass membrane protein</topology>
    </subcellularLocation>
    <subcellularLocation>
        <location evidence="1">Membrane</location>
        <topology evidence="1">Multi-pass membrane protein</topology>
    </subcellularLocation>
</comment>
<feature type="transmembrane region" description="Helical" evidence="7">
    <location>
        <begin position="467"/>
        <end position="492"/>
    </location>
</feature>
<accession>A0A9Q1CIJ0</accession>
<protein>
    <recommendedName>
        <fullName evidence="7">Choline transporter-like protein</fullName>
    </recommendedName>
</protein>
<organism evidence="9 10">
    <name type="scientific">Holothuria leucospilota</name>
    <name type="common">Black long sea cucumber</name>
    <name type="synonym">Mertensiothuria leucospilota</name>
    <dbReference type="NCBI Taxonomy" id="206669"/>
    <lineage>
        <taxon>Eukaryota</taxon>
        <taxon>Metazoa</taxon>
        <taxon>Echinodermata</taxon>
        <taxon>Eleutherozoa</taxon>
        <taxon>Echinozoa</taxon>
        <taxon>Holothuroidea</taxon>
        <taxon>Aspidochirotacea</taxon>
        <taxon>Aspidochirotida</taxon>
        <taxon>Holothuriidae</taxon>
        <taxon>Holothuria</taxon>
    </lineage>
</organism>
<dbReference type="PANTHER" id="PTHR12385">
    <property type="entry name" value="CHOLINE TRANSPORTER-LIKE (SLC FAMILY 44)"/>
    <property type="match status" value="1"/>
</dbReference>
<dbReference type="OrthoDB" id="420519at2759"/>
<evidence type="ECO:0000256" key="5">
    <source>
        <dbReference type="ARBA" id="ARBA00023136"/>
    </source>
</evidence>
<comment type="function">
    <text evidence="7">Choline transporter.</text>
</comment>
<dbReference type="Pfam" id="PF04515">
    <property type="entry name" value="Choline_transpo"/>
    <property type="match status" value="1"/>
</dbReference>
<keyword evidence="6" id="KW-0325">Glycoprotein</keyword>
<keyword evidence="4 7" id="KW-1133">Transmembrane helix</keyword>
<feature type="compositionally biased region" description="Basic and acidic residues" evidence="8">
    <location>
        <begin position="1"/>
        <end position="10"/>
    </location>
</feature>
<evidence type="ECO:0000256" key="1">
    <source>
        <dbReference type="ARBA" id="ARBA00004141"/>
    </source>
</evidence>
<dbReference type="AlphaFoldDB" id="A0A9Q1CIJ0"/>
<feature type="region of interest" description="Disordered" evidence="8">
    <location>
        <begin position="1"/>
        <end position="24"/>
    </location>
</feature>
<evidence type="ECO:0000256" key="2">
    <source>
        <dbReference type="ARBA" id="ARBA00007168"/>
    </source>
</evidence>
<dbReference type="InterPro" id="IPR007603">
    <property type="entry name" value="Choline_transptr-like"/>
</dbReference>
<evidence type="ECO:0000256" key="6">
    <source>
        <dbReference type="ARBA" id="ARBA00023180"/>
    </source>
</evidence>
<feature type="transmembrane region" description="Helical" evidence="7">
    <location>
        <begin position="249"/>
        <end position="269"/>
    </location>
</feature>
<reference evidence="9" key="1">
    <citation type="submission" date="2021-10" db="EMBL/GenBank/DDBJ databases">
        <title>Tropical sea cucumber genome reveals ecological adaptation and Cuvierian tubules defense mechanism.</title>
        <authorList>
            <person name="Chen T."/>
        </authorList>
    </citation>
    <scope>NUCLEOTIDE SEQUENCE</scope>
    <source>
        <strain evidence="9">Nanhai2018</strain>
        <tissue evidence="9">Muscle</tissue>
    </source>
</reference>
<evidence type="ECO:0000313" key="9">
    <source>
        <dbReference type="EMBL" id="KAJ8045124.1"/>
    </source>
</evidence>
<dbReference type="GO" id="GO:0005886">
    <property type="term" value="C:plasma membrane"/>
    <property type="evidence" value="ECO:0007669"/>
    <property type="project" value="UniProtKB-SubCell"/>
</dbReference>
<feature type="transmembrane region" description="Helical" evidence="7">
    <location>
        <begin position="42"/>
        <end position="66"/>
    </location>
</feature>
<sequence>MPSRVHHDSDSDSDSDVEDSKKYGEPHKYDPKFKGPIENRGCTDIICCLIFIAFLVGEGFIAYIAFTNGNPDNVLKPEDYLGQICGETEAVVNKTNLFYFDFLDCLSSSSLFTLRCPTTRVCVEKCSTETYSIYDKYAREMDSTNPSDIDWNDFVCRYDVDPETVVQNGTTIRYLLDENLCTGYYWESDVFEKRCIPSVLLSDGNMTEVTTPHNRNLTQEEYDNGVTLLNRLQSSTTLSRIIDDFWETWPYIMGFLAVMAILAFICLILMRWLTTLIVLASFGLSMVAFIWGSYYTWTKWICYQNEEPECIPVDINDPDFDYYSLESYAQLSTTWLVFAIILTMLGFIELLIALTMCKRFRIALNLLELASDALPYMICTLFWPAVPFVLTLGYVFFWAVVTAFLASSSTITYEIYNAPNSSTYQNGDSCSPETFTVDPLQTTRCEPVDYGVENYYIAFHIYNLISLFWMVNFILALGEMTLAGAFASFYWAKPKPDAVPNFPLFSSFYRSLRYHTGSLAFGSLIISIVELIRAILVYIEDQVSAAENCCTKFVFKCCQCCLWCLEKFLRFINRNAYIDIAVYGHSFCKAARHVFNLLMRNILRVAVLNSVTSFMLFVLKVMITTLVTVGSFYFFSWTSSQTGEGEILPSTNYLWAPVVVVGVLSYAICTAFFSVYDMAVDTMFISFLEDIERNDGSPERPYYMPNGLLSLIGKKNRKK</sequence>
<gene>
    <name evidence="9" type="ORF">HOLleu_08062</name>
</gene>
<feature type="transmembrane region" description="Helical" evidence="7">
    <location>
        <begin position="335"/>
        <end position="354"/>
    </location>
</feature>
<dbReference type="GO" id="GO:0022857">
    <property type="term" value="F:transmembrane transporter activity"/>
    <property type="evidence" value="ECO:0007669"/>
    <property type="project" value="UniProtKB-UniRule"/>
</dbReference>
<evidence type="ECO:0000256" key="3">
    <source>
        <dbReference type="ARBA" id="ARBA00022692"/>
    </source>
</evidence>
<keyword evidence="10" id="KW-1185">Reference proteome</keyword>
<name>A0A9Q1CIJ0_HOLLE</name>
<dbReference type="EMBL" id="JAIZAY010000003">
    <property type="protein sequence ID" value="KAJ8045124.1"/>
    <property type="molecule type" value="Genomic_DNA"/>
</dbReference>
<feature type="transmembrane region" description="Helical" evidence="7">
    <location>
        <begin position="606"/>
        <end position="634"/>
    </location>
</feature>
<keyword evidence="3 7" id="KW-0812">Transmembrane</keyword>